<sequence length="752" mass="82221">MLDNGRKDSGIAPDRESKQTVTNALRPARDLTLTLPTSRHRFSTNHVLAPRPVHNQCPDSGNISSPKHSLSAIKDFLVKQLFIEKNVVTYRSLSRQFGIHVNAAKEELAKYHENASSDSQTSFATYLLTGEIRNPQRRIRPSRGQGSSKNGLKADMSMDVDDDEDFGMDMFVPTQTDSGDAEEDADDDDDDEEEDEDYEDATTISVTIVNEDELEDAKEKYIKLSSVHVYSLSPSPIHDATYLCAPTADIRKIDNAKGPEHAKAVGRVVAPNIHVKPIKTKALPTAASSSKAAPAKIEDVKPSTSKPEGPSASAAPAAKVEGDKKAPAPKKTGKLDFFGAKAKKPEEKSTVKKEEPVKEEKKPAKMFFGAAKPKEAKATKPVAVKKEEEEEDLSQVSARGTKRKSIAPAAGSDSEGEATANKSRKTAATALASKPASRISSRAPSVAVSKPPSSVASTSRASSRRSSASSALAIDFSDEDDEEPVRKVKEKELANVKVKKRRVMSDEEEEEEEEENKVLKKRNTRREEKMKEVLQQEAKEAMDFMDMDDDLVERHVRKEVRKGNRPNPLPMDQEEEEDEEEVAPKKAGKAGVLDISMDVDTDGATMESEDELIPKPAHKRRREKKVVPLGSNGLKKRKVVKTRTFKGSDGYMQTEDYSDWESVDGDAEEAEPVKKATKAKPRPAAKKALSSKDTSEEEEKSPSVAPPKPKKESKPVKAPAAKKPAAPKAKPVATKGKAGQAGIRSFFNVAQK</sequence>
<dbReference type="GO" id="GO:0006271">
    <property type="term" value="P:DNA strand elongation involved in DNA replication"/>
    <property type="evidence" value="ECO:0007669"/>
    <property type="project" value="TreeGrafter"/>
</dbReference>
<dbReference type="GO" id="GO:0003887">
    <property type="term" value="F:DNA-directed DNA polymerase activity"/>
    <property type="evidence" value="ECO:0007669"/>
    <property type="project" value="TreeGrafter"/>
</dbReference>
<comment type="subcellular location">
    <subcellularLocation>
        <location evidence="1">Nucleus</location>
    </subcellularLocation>
</comment>
<evidence type="ECO:0000256" key="1">
    <source>
        <dbReference type="ARBA" id="ARBA00004123"/>
    </source>
</evidence>
<dbReference type="GO" id="GO:0006297">
    <property type="term" value="P:nucleotide-excision repair, DNA gap filling"/>
    <property type="evidence" value="ECO:0007669"/>
    <property type="project" value="TreeGrafter"/>
</dbReference>
<organism evidence="6 7">
    <name type="scientific">Ephemerocybe angulata</name>
    <dbReference type="NCBI Taxonomy" id="980116"/>
    <lineage>
        <taxon>Eukaryota</taxon>
        <taxon>Fungi</taxon>
        <taxon>Dikarya</taxon>
        <taxon>Basidiomycota</taxon>
        <taxon>Agaricomycotina</taxon>
        <taxon>Agaricomycetes</taxon>
        <taxon>Agaricomycetidae</taxon>
        <taxon>Agaricales</taxon>
        <taxon>Agaricineae</taxon>
        <taxon>Psathyrellaceae</taxon>
        <taxon>Ephemerocybe</taxon>
    </lineage>
</organism>
<feature type="compositionally biased region" description="Low complexity" evidence="5">
    <location>
        <begin position="440"/>
        <end position="471"/>
    </location>
</feature>
<protein>
    <recommendedName>
        <fullName evidence="2">DNA polymerase delta subunit 3</fullName>
    </recommendedName>
</protein>
<feature type="compositionally biased region" description="Acidic residues" evidence="5">
    <location>
        <begin position="179"/>
        <end position="200"/>
    </location>
</feature>
<feature type="compositionally biased region" description="Acidic residues" evidence="5">
    <location>
        <begin position="572"/>
        <end position="581"/>
    </location>
</feature>
<evidence type="ECO:0000313" key="6">
    <source>
        <dbReference type="EMBL" id="KAF5336140.1"/>
    </source>
</evidence>
<feature type="compositionally biased region" description="Basic and acidic residues" evidence="5">
    <location>
        <begin position="1"/>
        <end position="18"/>
    </location>
</feature>
<dbReference type="GO" id="GO:0043625">
    <property type="term" value="C:delta DNA polymerase complex"/>
    <property type="evidence" value="ECO:0007669"/>
    <property type="project" value="InterPro"/>
</dbReference>
<dbReference type="EMBL" id="JAACJK010000059">
    <property type="protein sequence ID" value="KAF5336140.1"/>
    <property type="molecule type" value="Genomic_DNA"/>
</dbReference>
<feature type="compositionally biased region" description="Low complexity" evidence="5">
    <location>
        <begin position="280"/>
        <end position="295"/>
    </location>
</feature>
<evidence type="ECO:0000256" key="2">
    <source>
        <dbReference type="ARBA" id="ARBA00017589"/>
    </source>
</evidence>
<dbReference type="InterPro" id="IPR019038">
    <property type="entry name" value="POLD3"/>
</dbReference>
<feature type="compositionally biased region" description="Basic and acidic residues" evidence="5">
    <location>
        <begin position="484"/>
        <end position="494"/>
    </location>
</feature>
<feature type="compositionally biased region" description="Basic and acidic residues" evidence="5">
    <location>
        <begin position="343"/>
        <end position="363"/>
    </location>
</feature>
<feature type="compositionally biased region" description="Acidic residues" evidence="5">
    <location>
        <begin position="656"/>
        <end position="670"/>
    </location>
</feature>
<dbReference type="InterPro" id="IPR041913">
    <property type="entry name" value="POLD3_sf"/>
</dbReference>
<evidence type="ECO:0000256" key="4">
    <source>
        <dbReference type="ARBA" id="ARBA00023242"/>
    </source>
</evidence>
<dbReference type="Proteomes" id="UP000541558">
    <property type="component" value="Unassembled WGS sequence"/>
</dbReference>
<name>A0A8H5C6S8_9AGAR</name>
<accession>A0A8H5C6S8</accession>
<dbReference type="OrthoDB" id="514823at2759"/>
<keyword evidence="7" id="KW-1185">Reference proteome</keyword>
<dbReference type="PANTHER" id="PTHR17598">
    <property type="entry name" value="DNA POLYMERASE DELTA SUBUNIT 3"/>
    <property type="match status" value="1"/>
</dbReference>
<evidence type="ECO:0000256" key="5">
    <source>
        <dbReference type="SAM" id="MobiDB-lite"/>
    </source>
</evidence>
<reference evidence="6 7" key="1">
    <citation type="journal article" date="2020" name="ISME J.">
        <title>Uncovering the hidden diversity of litter-decomposition mechanisms in mushroom-forming fungi.</title>
        <authorList>
            <person name="Floudas D."/>
            <person name="Bentzer J."/>
            <person name="Ahren D."/>
            <person name="Johansson T."/>
            <person name="Persson P."/>
            <person name="Tunlid A."/>
        </authorList>
    </citation>
    <scope>NUCLEOTIDE SEQUENCE [LARGE SCALE GENOMIC DNA]</scope>
    <source>
        <strain evidence="6 7">CBS 175.51</strain>
    </source>
</reference>
<feature type="region of interest" description="Disordered" evidence="5">
    <location>
        <begin position="134"/>
        <end position="201"/>
    </location>
</feature>
<gene>
    <name evidence="6" type="ORF">D9611_006443</name>
</gene>
<feature type="compositionally biased region" description="Basic residues" evidence="5">
    <location>
        <begin position="634"/>
        <end position="644"/>
    </location>
</feature>
<proteinExistence type="predicted"/>
<comment type="caution">
    <text evidence="6">The sequence shown here is derived from an EMBL/GenBank/DDBJ whole genome shotgun (WGS) entry which is preliminary data.</text>
</comment>
<feature type="compositionally biased region" description="Acidic residues" evidence="5">
    <location>
        <begin position="597"/>
        <end position="611"/>
    </location>
</feature>
<feature type="compositionally biased region" description="Acidic residues" evidence="5">
    <location>
        <begin position="158"/>
        <end position="167"/>
    </location>
</feature>
<dbReference type="Gene3D" id="3.90.1030.20">
    <property type="entry name" value="DNA polymerase delta, p66 (Cdc27) subunit, wHTH domain"/>
    <property type="match status" value="1"/>
</dbReference>
<dbReference type="PANTHER" id="PTHR17598:SF13">
    <property type="entry name" value="DNA POLYMERASE DELTA SUBUNIT 3"/>
    <property type="match status" value="1"/>
</dbReference>
<feature type="region of interest" description="Disordered" evidence="5">
    <location>
        <begin position="280"/>
        <end position="532"/>
    </location>
</feature>
<evidence type="ECO:0000256" key="3">
    <source>
        <dbReference type="ARBA" id="ARBA00022705"/>
    </source>
</evidence>
<evidence type="ECO:0000313" key="7">
    <source>
        <dbReference type="Proteomes" id="UP000541558"/>
    </source>
</evidence>
<dbReference type="GO" id="GO:1904161">
    <property type="term" value="P:DNA synthesis involved in UV-damage excision repair"/>
    <property type="evidence" value="ECO:0007669"/>
    <property type="project" value="TreeGrafter"/>
</dbReference>
<feature type="compositionally biased region" description="Acidic residues" evidence="5">
    <location>
        <begin position="506"/>
        <end position="515"/>
    </location>
</feature>
<dbReference type="Pfam" id="PF09507">
    <property type="entry name" value="CDC27"/>
    <property type="match status" value="1"/>
</dbReference>
<feature type="compositionally biased region" description="Low complexity" evidence="5">
    <location>
        <begin position="716"/>
        <end position="733"/>
    </location>
</feature>
<dbReference type="AlphaFoldDB" id="A0A8H5C6S8"/>
<feature type="region of interest" description="Disordered" evidence="5">
    <location>
        <begin position="1"/>
        <end position="25"/>
    </location>
</feature>
<feature type="compositionally biased region" description="Basic residues" evidence="5">
    <location>
        <begin position="675"/>
        <end position="685"/>
    </location>
</feature>
<keyword evidence="4" id="KW-0539">Nucleus</keyword>
<keyword evidence="3" id="KW-0235">DNA replication</keyword>
<feature type="region of interest" description="Disordered" evidence="5">
    <location>
        <begin position="557"/>
        <end position="752"/>
    </location>
</feature>